<dbReference type="EMBL" id="CAUWAG010000020">
    <property type="protein sequence ID" value="CAJ2514074.1"/>
    <property type="molecule type" value="Genomic_DNA"/>
</dbReference>
<dbReference type="InterPro" id="IPR009097">
    <property type="entry name" value="Cyclic_Pdiesterase"/>
</dbReference>
<protein>
    <submittedName>
        <fullName evidence="2">Uu.00g021930.m01.CDS01</fullName>
    </submittedName>
</protein>
<evidence type="ECO:0000313" key="3">
    <source>
        <dbReference type="Proteomes" id="UP001295740"/>
    </source>
</evidence>
<organism evidence="2 3">
    <name type="scientific">Anthostomella pinea</name>
    <dbReference type="NCBI Taxonomy" id="933095"/>
    <lineage>
        <taxon>Eukaryota</taxon>
        <taxon>Fungi</taxon>
        <taxon>Dikarya</taxon>
        <taxon>Ascomycota</taxon>
        <taxon>Pezizomycotina</taxon>
        <taxon>Sordariomycetes</taxon>
        <taxon>Xylariomycetidae</taxon>
        <taxon>Xylariales</taxon>
        <taxon>Xylariaceae</taxon>
        <taxon>Anthostomella</taxon>
    </lineage>
</organism>
<dbReference type="AlphaFoldDB" id="A0AAI8YQU1"/>
<dbReference type="Pfam" id="PF13563">
    <property type="entry name" value="2_5_RNA_ligase2"/>
    <property type="match status" value="1"/>
</dbReference>
<proteinExistence type="predicted"/>
<evidence type="ECO:0000313" key="2">
    <source>
        <dbReference type="EMBL" id="CAJ2514074.1"/>
    </source>
</evidence>
<name>A0AAI8YQU1_9PEZI</name>
<evidence type="ECO:0000256" key="1">
    <source>
        <dbReference type="SAM" id="MobiDB-lite"/>
    </source>
</evidence>
<accession>A0AAI8YQU1</accession>
<feature type="region of interest" description="Disordered" evidence="1">
    <location>
        <begin position="9"/>
        <end position="48"/>
    </location>
</feature>
<dbReference type="Gene3D" id="3.90.1140.10">
    <property type="entry name" value="Cyclic phosphodiesterase"/>
    <property type="match status" value="1"/>
</dbReference>
<reference evidence="2" key="1">
    <citation type="submission" date="2023-10" db="EMBL/GenBank/DDBJ databases">
        <authorList>
            <person name="Hackl T."/>
        </authorList>
    </citation>
    <scope>NUCLEOTIDE SEQUENCE</scope>
</reference>
<keyword evidence="3" id="KW-1185">Reference proteome</keyword>
<comment type="caution">
    <text evidence="2">The sequence shown here is derived from an EMBL/GenBank/DDBJ whole genome shotgun (WGS) entry which is preliminary data.</text>
</comment>
<sequence length="216" mass="24421">MTVTIISHAAASGSARDTTTSHSESHAPRAYQRRDDHKPRTSGPEEDHYVLTLQTDSAHQATMSEWRKRYFPAKMLKVDAHISLFRALPDSILSTIKSDIASAASGTTPFAISASKPFRMGRGVGLSVTGLEPADELFRQLQTKWYDVLSQQDRGKFRGHYTLMNLVNDEEAVKRCLEDVRREFGGCDGEVTGLSLWRYDRGWWRHDQDFAFPRTS</sequence>
<dbReference type="SUPFAM" id="SSF55144">
    <property type="entry name" value="LigT-like"/>
    <property type="match status" value="1"/>
</dbReference>
<gene>
    <name evidence="2" type="ORF">KHLLAP_LOCUS14542</name>
</gene>
<dbReference type="Proteomes" id="UP001295740">
    <property type="component" value="Unassembled WGS sequence"/>
</dbReference>
<feature type="compositionally biased region" description="Basic and acidic residues" evidence="1">
    <location>
        <begin position="23"/>
        <end position="48"/>
    </location>
</feature>